<name>A0A0F9IJL7_9ZZZZ</name>
<proteinExistence type="predicted"/>
<feature type="non-terminal residue" evidence="1">
    <location>
        <position position="51"/>
    </location>
</feature>
<dbReference type="AlphaFoldDB" id="A0A0F9IJL7"/>
<accession>A0A0F9IJL7</accession>
<sequence>MKAIKGILAQIKKNYEITINITCKIAGVGTVASFEFLKSEIEEEEESEETE</sequence>
<reference evidence="1" key="1">
    <citation type="journal article" date="2015" name="Nature">
        <title>Complex archaea that bridge the gap between prokaryotes and eukaryotes.</title>
        <authorList>
            <person name="Spang A."/>
            <person name="Saw J.H."/>
            <person name="Jorgensen S.L."/>
            <person name="Zaremba-Niedzwiedzka K."/>
            <person name="Martijn J."/>
            <person name="Lind A.E."/>
            <person name="van Eijk R."/>
            <person name="Schleper C."/>
            <person name="Guy L."/>
            <person name="Ettema T.J."/>
        </authorList>
    </citation>
    <scope>NUCLEOTIDE SEQUENCE</scope>
</reference>
<gene>
    <name evidence="1" type="ORF">LCGC14_1869040</name>
</gene>
<comment type="caution">
    <text evidence="1">The sequence shown here is derived from an EMBL/GenBank/DDBJ whole genome shotgun (WGS) entry which is preliminary data.</text>
</comment>
<dbReference type="EMBL" id="LAZR01019040">
    <property type="protein sequence ID" value="KKL94005.1"/>
    <property type="molecule type" value="Genomic_DNA"/>
</dbReference>
<organism evidence="1">
    <name type="scientific">marine sediment metagenome</name>
    <dbReference type="NCBI Taxonomy" id="412755"/>
    <lineage>
        <taxon>unclassified sequences</taxon>
        <taxon>metagenomes</taxon>
        <taxon>ecological metagenomes</taxon>
    </lineage>
</organism>
<protein>
    <submittedName>
        <fullName evidence="1">Uncharacterized protein</fullName>
    </submittedName>
</protein>
<evidence type="ECO:0000313" key="1">
    <source>
        <dbReference type="EMBL" id="KKL94005.1"/>
    </source>
</evidence>